<keyword evidence="1" id="KW-0472">Membrane</keyword>
<keyword evidence="1" id="KW-0812">Transmembrane</keyword>
<dbReference type="EMBL" id="JAKKPZ010000100">
    <property type="protein sequence ID" value="KAI1702361.1"/>
    <property type="molecule type" value="Genomic_DNA"/>
</dbReference>
<sequence length="119" mass="13420">MQTIRLVTIGANVFTSGYFLWELQKVISQKQKLNERAVKTATVLDLLLNVLPSILAHVLVEVFKINPVYYVGSMQSVLITANVAFCSIYTWYIMMRRSGVVAAARSTKPVKVELKTRVQ</sequence>
<reference evidence="2" key="1">
    <citation type="submission" date="2022-01" db="EMBL/GenBank/DDBJ databases">
        <title>Genome Sequence Resource for Two Populations of Ditylenchus destructor, the Migratory Endoparasitic Phytonematode.</title>
        <authorList>
            <person name="Zhang H."/>
            <person name="Lin R."/>
            <person name="Xie B."/>
        </authorList>
    </citation>
    <scope>NUCLEOTIDE SEQUENCE</scope>
    <source>
        <strain evidence="2">BazhouSP</strain>
    </source>
</reference>
<proteinExistence type="predicted"/>
<comment type="caution">
    <text evidence="2">The sequence shown here is derived from an EMBL/GenBank/DDBJ whole genome shotgun (WGS) entry which is preliminary data.</text>
</comment>
<dbReference type="Proteomes" id="UP001201812">
    <property type="component" value="Unassembled WGS sequence"/>
</dbReference>
<feature type="transmembrane region" description="Helical" evidence="1">
    <location>
        <begin position="69"/>
        <end position="92"/>
    </location>
</feature>
<accession>A0AAD4QUP3</accession>
<keyword evidence="1" id="KW-1133">Transmembrane helix</keyword>
<organism evidence="2 3">
    <name type="scientific">Ditylenchus destructor</name>
    <dbReference type="NCBI Taxonomy" id="166010"/>
    <lineage>
        <taxon>Eukaryota</taxon>
        <taxon>Metazoa</taxon>
        <taxon>Ecdysozoa</taxon>
        <taxon>Nematoda</taxon>
        <taxon>Chromadorea</taxon>
        <taxon>Rhabditida</taxon>
        <taxon>Tylenchina</taxon>
        <taxon>Tylenchomorpha</taxon>
        <taxon>Sphaerularioidea</taxon>
        <taxon>Anguinidae</taxon>
        <taxon>Anguininae</taxon>
        <taxon>Ditylenchus</taxon>
    </lineage>
</organism>
<protein>
    <submittedName>
        <fullName evidence="2">Uncharacterized protein</fullName>
    </submittedName>
</protein>
<keyword evidence="3" id="KW-1185">Reference proteome</keyword>
<gene>
    <name evidence="2" type="ORF">DdX_15543</name>
</gene>
<dbReference type="AlphaFoldDB" id="A0AAD4QUP3"/>
<name>A0AAD4QUP3_9BILA</name>
<evidence type="ECO:0000256" key="1">
    <source>
        <dbReference type="SAM" id="Phobius"/>
    </source>
</evidence>
<feature type="transmembrane region" description="Helical" evidence="1">
    <location>
        <begin position="6"/>
        <end position="23"/>
    </location>
</feature>
<evidence type="ECO:0000313" key="2">
    <source>
        <dbReference type="EMBL" id="KAI1702361.1"/>
    </source>
</evidence>
<feature type="transmembrane region" description="Helical" evidence="1">
    <location>
        <begin position="43"/>
        <end position="63"/>
    </location>
</feature>
<evidence type="ECO:0000313" key="3">
    <source>
        <dbReference type="Proteomes" id="UP001201812"/>
    </source>
</evidence>